<proteinExistence type="predicted"/>
<name>A0A1A8VUD5_PLAMA</name>
<dbReference type="InterPro" id="IPR052341">
    <property type="entry name" value="LOG_family_nucleotidases"/>
</dbReference>
<evidence type="ECO:0000256" key="1">
    <source>
        <dbReference type="SAM" id="Coils"/>
    </source>
</evidence>
<accession>A0A1A8VUD5</accession>
<gene>
    <name evidence="5" type="primary">PmUG01_05030000</name>
    <name evidence="4" type="ORF">PMALA_005050</name>
    <name evidence="5" type="ORF">PMUG01_05030000</name>
</gene>
<keyword evidence="3" id="KW-0812">Transmembrane</keyword>
<evidence type="ECO:0000313" key="7">
    <source>
        <dbReference type="Proteomes" id="UP000219813"/>
    </source>
</evidence>
<keyword evidence="3" id="KW-1133">Transmembrane helix</keyword>
<dbReference type="Gene3D" id="3.40.50.450">
    <property type="match status" value="1"/>
</dbReference>
<dbReference type="EC" id="4.1.1.18" evidence="5"/>
<evidence type="ECO:0000313" key="5">
    <source>
        <dbReference type="EMBL" id="SBT87437.1"/>
    </source>
</evidence>
<dbReference type="KEGG" id="pmal:PMUG01_05030000"/>
<reference evidence="6" key="2">
    <citation type="submission" date="2016-05" db="EMBL/GenBank/DDBJ databases">
        <authorList>
            <person name="Naeem Raeece"/>
        </authorList>
    </citation>
    <scope>NUCLEOTIDE SEQUENCE [LARGE SCALE GENOMIC DNA]</scope>
</reference>
<dbReference type="GO" id="GO:0005829">
    <property type="term" value="C:cytosol"/>
    <property type="evidence" value="ECO:0007669"/>
    <property type="project" value="TreeGrafter"/>
</dbReference>
<dbReference type="FunFam" id="3.40.50.450:FF:000026">
    <property type="entry name" value="Lysine decarboxylase-like protein"/>
    <property type="match status" value="1"/>
</dbReference>
<protein>
    <submittedName>
        <fullName evidence="4 5">Lysine decarboxylase</fullName>
        <ecNumber evidence="5">4.1.1.18</ecNumber>
    </submittedName>
</protein>
<keyword evidence="1" id="KW-0175">Coiled coil</keyword>
<keyword evidence="5" id="KW-0456">Lyase</keyword>
<dbReference type="GO" id="GO:0008923">
    <property type="term" value="F:lysine decarboxylase activity"/>
    <property type="evidence" value="ECO:0007669"/>
    <property type="project" value="UniProtKB-EC"/>
</dbReference>
<dbReference type="RefSeq" id="XP_028860446.1">
    <property type="nucleotide sequence ID" value="XM_029003507.1"/>
</dbReference>
<feature type="transmembrane region" description="Helical" evidence="3">
    <location>
        <begin position="247"/>
        <end position="266"/>
    </location>
</feature>
<dbReference type="VEuPathDB" id="PlasmoDB:PmUG01_05030000"/>
<dbReference type="EMBL" id="LT594626">
    <property type="protein sequence ID" value="SBT87437.1"/>
    <property type="molecule type" value="Genomic_DNA"/>
</dbReference>
<feature type="region of interest" description="Disordered" evidence="2">
    <location>
        <begin position="1"/>
        <end position="22"/>
    </location>
</feature>
<keyword evidence="7" id="KW-1185">Reference proteome</keyword>
<reference evidence="5 7" key="3">
    <citation type="submission" date="2016-06" db="EMBL/GenBank/DDBJ databases">
        <authorList>
            <consortium name="Pathogen Informatics"/>
        </authorList>
    </citation>
    <scope>NUCLEOTIDE SEQUENCE [LARGE SCALE GENOMIC DNA]</scope>
</reference>
<dbReference type="Proteomes" id="UP000078597">
    <property type="component" value="Unassembled WGS sequence"/>
</dbReference>
<keyword evidence="3" id="KW-0472">Membrane</keyword>
<dbReference type="OMA" id="TRKFWMV"/>
<dbReference type="PANTHER" id="PTHR43393:SF3">
    <property type="entry name" value="LYSINE DECARBOXYLASE-LIKE PROTEIN"/>
    <property type="match status" value="1"/>
</dbReference>
<dbReference type="InterPro" id="IPR031100">
    <property type="entry name" value="LOG_fam"/>
</dbReference>
<dbReference type="PANTHER" id="PTHR43393">
    <property type="entry name" value="CYTOKININ RIBOSIDE 5'-MONOPHOSPHATE PHOSPHORIBOHYDROLASE"/>
    <property type="match status" value="1"/>
</dbReference>
<sequence length="344" mass="39479">MDKIDEKNKNSNNDIKSEINSDVESDGKEVEVSEIYNKSNFINGKGGRLVRILSEFVGVQDALRDEGIFFTVVIFGSSRSLSNEKYEARKRKFEKKLSKFSEKITNNVPLIGEEIKEYEKVKTEMDKLQKLRWTTEYYVKIYDLSKRLTLFFGTEEGQKAVKNISNHLPKVHNFLPNIKGEKSPNNYTVAICTGGGPGFMEAANKGSREANGKSLGFMISLPFEKGANQYVDKNLSFKFHYFFTRKFWLVYLSLAFIILPGGFGTLDELMEILTLKQCRKFKRNVPIILFGKDFWSSILNFKKLVDYGLISQEDLDSIYFTDSTEEAYNYVINHLKKTSLSDTA</sequence>
<dbReference type="SUPFAM" id="SSF102405">
    <property type="entry name" value="MCP/YpsA-like"/>
    <property type="match status" value="1"/>
</dbReference>
<evidence type="ECO:0000313" key="4">
    <source>
        <dbReference type="EMBL" id="SBS82964.1"/>
    </source>
</evidence>
<reference evidence="4" key="1">
    <citation type="submission" date="2016-05" db="EMBL/GenBank/DDBJ databases">
        <authorList>
            <person name="Lavstsen T."/>
            <person name="Jespersen J.S."/>
        </authorList>
    </citation>
    <scope>NUCLEOTIDE SEQUENCE [LARGE SCALE GENOMIC DNA]</scope>
</reference>
<organism evidence="4 6">
    <name type="scientific">Plasmodium malariae</name>
    <dbReference type="NCBI Taxonomy" id="5858"/>
    <lineage>
        <taxon>Eukaryota</taxon>
        <taxon>Sar</taxon>
        <taxon>Alveolata</taxon>
        <taxon>Apicomplexa</taxon>
        <taxon>Aconoidasida</taxon>
        <taxon>Haemosporida</taxon>
        <taxon>Plasmodiidae</taxon>
        <taxon>Plasmodium</taxon>
        <taxon>Plasmodium (Plasmodium)</taxon>
    </lineage>
</organism>
<dbReference type="EMBL" id="FLQW01000272">
    <property type="protein sequence ID" value="SBS82964.1"/>
    <property type="molecule type" value="Genomic_DNA"/>
</dbReference>
<dbReference type="Pfam" id="PF03641">
    <property type="entry name" value="Lysine_decarbox"/>
    <property type="match status" value="1"/>
</dbReference>
<dbReference type="OrthoDB" id="414463at2759"/>
<dbReference type="Proteomes" id="UP000219813">
    <property type="component" value="Chromosome 5"/>
</dbReference>
<dbReference type="GeneID" id="39867342"/>
<evidence type="ECO:0000256" key="3">
    <source>
        <dbReference type="SAM" id="Phobius"/>
    </source>
</evidence>
<feature type="coiled-coil region" evidence="1">
    <location>
        <begin position="83"/>
        <end position="131"/>
    </location>
</feature>
<evidence type="ECO:0000313" key="6">
    <source>
        <dbReference type="Proteomes" id="UP000078597"/>
    </source>
</evidence>
<evidence type="ECO:0000256" key="2">
    <source>
        <dbReference type="SAM" id="MobiDB-lite"/>
    </source>
</evidence>
<dbReference type="AlphaFoldDB" id="A0A1A8VUD5"/>